<evidence type="ECO:0000313" key="7">
    <source>
        <dbReference type="Proteomes" id="UP000831534"/>
    </source>
</evidence>
<gene>
    <name evidence="6" type="ORF">LVJ77_08680</name>
</gene>
<accession>A0A8T9MUZ8</accession>
<keyword evidence="3" id="KW-1133">Transmembrane helix</keyword>
<dbReference type="EMBL" id="CP091521">
    <property type="protein sequence ID" value="UOP05690.1"/>
    <property type="molecule type" value="Genomic_DNA"/>
</dbReference>
<dbReference type="GO" id="GO:0009306">
    <property type="term" value="P:protein secretion"/>
    <property type="evidence" value="ECO:0007669"/>
    <property type="project" value="InterPro"/>
</dbReference>
<organism evidence="6 7">
    <name type="scientific">Conchiformibius kuhniae</name>
    <dbReference type="NCBI Taxonomy" id="211502"/>
    <lineage>
        <taxon>Bacteria</taxon>
        <taxon>Pseudomonadati</taxon>
        <taxon>Pseudomonadota</taxon>
        <taxon>Betaproteobacteria</taxon>
        <taxon>Neisseriales</taxon>
        <taxon>Neisseriaceae</taxon>
        <taxon>Conchiformibius</taxon>
    </lineage>
</organism>
<reference evidence="6" key="1">
    <citation type="submission" date="2021-12" db="EMBL/GenBank/DDBJ databases">
        <authorList>
            <person name="Veyrier F.J."/>
        </authorList>
    </citation>
    <scope>NUCLEOTIDE SEQUENCE</scope>
    <source>
        <strain evidence="6">17694</strain>
    </source>
</reference>
<keyword evidence="7" id="KW-1185">Reference proteome</keyword>
<evidence type="ECO:0000256" key="1">
    <source>
        <dbReference type="ARBA" id="ARBA00004167"/>
    </source>
</evidence>
<sequence length="175" mass="19050">MRAKRRNSPVGAGVEVLGNLNHPRISLVADLPMSEKDKLSWLILNRASSGSSADEATLATAASAWLAGNLNDRIGLVDDFGLTSRQNRNAQTGEMNPAQQVLTFGKQLTQNLYLGYEAGLGDASQSAKLVYQLTRSIQGILRIGTQSSGGEVKYHKRFDSLRALFHPSQQDNEHD</sequence>
<name>A0A8T9MUZ8_9NEIS</name>
<evidence type="ECO:0000256" key="4">
    <source>
        <dbReference type="ARBA" id="ARBA00023136"/>
    </source>
</evidence>
<evidence type="ECO:0000256" key="3">
    <source>
        <dbReference type="ARBA" id="ARBA00022989"/>
    </source>
</evidence>
<keyword evidence="4" id="KW-0472">Membrane</keyword>
<dbReference type="Proteomes" id="UP000831534">
    <property type="component" value="Chromosome"/>
</dbReference>
<keyword evidence="2" id="KW-0812">Transmembrane</keyword>
<dbReference type="PANTHER" id="PTHR36985:SF1">
    <property type="entry name" value="TRANSLOCATION AND ASSEMBLY MODULE SUBUNIT TAMB"/>
    <property type="match status" value="1"/>
</dbReference>
<evidence type="ECO:0000313" key="6">
    <source>
        <dbReference type="EMBL" id="UOP05690.1"/>
    </source>
</evidence>
<comment type="subcellular location">
    <subcellularLocation>
        <location evidence="1">Membrane</location>
        <topology evidence="1">Single-pass membrane protein</topology>
    </subcellularLocation>
</comment>
<evidence type="ECO:0000259" key="5">
    <source>
        <dbReference type="Pfam" id="PF04357"/>
    </source>
</evidence>
<dbReference type="InterPro" id="IPR007452">
    <property type="entry name" value="TamB_C"/>
</dbReference>
<feature type="domain" description="Translocation and assembly module TamB C-terminal" evidence="5">
    <location>
        <begin position="5"/>
        <end position="158"/>
    </location>
</feature>
<dbReference type="AlphaFoldDB" id="A0A8T9MUZ8"/>
<evidence type="ECO:0000256" key="2">
    <source>
        <dbReference type="ARBA" id="ARBA00022692"/>
    </source>
</evidence>
<dbReference type="GO" id="GO:0005886">
    <property type="term" value="C:plasma membrane"/>
    <property type="evidence" value="ECO:0007669"/>
    <property type="project" value="InterPro"/>
</dbReference>
<reference evidence="6" key="2">
    <citation type="journal article" date="2022" name="Res Sq">
        <title>Evolution of multicellular longitudinally dividing oral cavity symbionts (Neisseriaceae).</title>
        <authorList>
            <person name="Nyongesa S."/>
            <person name="Weber P."/>
            <person name="Bernet E."/>
            <person name="Pullido F."/>
            <person name="Nieckarz M."/>
            <person name="Delaby M."/>
            <person name="Nieves C."/>
            <person name="Viehboeck T."/>
            <person name="Krause N."/>
            <person name="Rivera-Millot A."/>
            <person name="Nakamura A."/>
            <person name="Vischer N."/>
            <person name="VanNieuwenhze M."/>
            <person name="Brun Y."/>
            <person name="Cava F."/>
            <person name="Bulgheresi S."/>
            <person name="Veyrier F."/>
        </authorList>
    </citation>
    <scope>NUCLEOTIDE SEQUENCE</scope>
    <source>
        <strain evidence="6">17694</strain>
    </source>
</reference>
<dbReference type="PANTHER" id="PTHR36985">
    <property type="entry name" value="TRANSLOCATION AND ASSEMBLY MODULE SUBUNIT TAMB"/>
    <property type="match status" value="1"/>
</dbReference>
<proteinExistence type="predicted"/>
<dbReference type="Pfam" id="PF04357">
    <property type="entry name" value="TamB"/>
    <property type="match status" value="1"/>
</dbReference>
<protein>
    <submittedName>
        <fullName evidence="6">Translocation/assembly module TamB domain-containing protein</fullName>
    </submittedName>
</protein>